<feature type="transmembrane region" description="Helical" evidence="1">
    <location>
        <begin position="21"/>
        <end position="39"/>
    </location>
</feature>
<gene>
    <name evidence="2" type="ORF">SAMN05421788_10399</name>
</gene>
<dbReference type="EMBL" id="FTOR01000003">
    <property type="protein sequence ID" value="SIT04347.1"/>
    <property type="molecule type" value="Genomic_DNA"/>
</dbReference>
<keyword evidence="1" id="KW-0812">Transmembrane</keyword>
<protein>
    <submittedName>
        <fullName evidence="2">Uncharacterized protein</fullName>
    </submittedName>
</protein>
<accession>A0A173MJU8</accession>
<name>A0A173MJU8_9BACT</name>
<proteinExistence type="predicted"/>
<evidence type="ECO:0000313" key="2">
    <source>
        <dbReference type="EMBL" id="SIT04347.1"/>
    </source>
</evidence>
<dbReference type="KEGG" id="fln:FLA_3780"/>
<dbReference type="OrthoDB" id="679091at2"/>
<keyword evidence="1" id="KW-1133">Transmembrane helix</keyword>
<evidence type="ECO:0000256" key="1">
    <source>
        <dbReference type="SAM" id="Phobius"/>
    </source>
</evidence>
<evidence type="ECO:0000313" key="3">
    <source>
        <dbReference type="Proteomes" id="UP000186917"/>
    </source>
</evidence>
<dbReference type="AlphaFoldDB" id="A0A173MJU8"/>
<organism evidence="2 3">
    <name type="scientific">Filimonas lacunae</name>
    <dbReference type="NCBI Taxonomy" id="477680"/>
    <lineage>
        <taxon>Bacteria</taxon>
        <taxon>Pseudomonadati</taxon>
        <taxon>Bacteroidota</taxon>
        <taxon>Chitinophagia</taxon>
        <taxon>Chitinophagales</taxon>
        <taxon>Chitinophagaceae</taxon>
        <taxon>Filimonas</taxon>
    </lineage>
</organism>
<sequence length="83" mass="9062">MEKLSSIIARIKAPTPAFFKKVRLIGLALIAMGFILLGIHSTLPDIATRIGGYLVTTGCTISGVSQTTVEDWWKIPEDRETDS</sequence>
<dbReference type="STRING" id="477680.SAMN05421788_10399"/>
<dbReference type="Proteomes" id="UP000186917">
    <property type="component" value="Unassembled WGS sequence"/>
</dbReference>
<keyword evidence="1" id="KW-0472">Membrane</keyword>
<dbReference type="RefSeq" id="WP_076378739.1">
    <property type="nucleotide sequence ID" value="NZ_AP017422.1"/>
</dbReference>
<keyword evidence="3" id="KW-1185">Reference proteome</keyword>
<reference evidence="3" key="1">
    <citation type="submission" date="2017-01" db="EMBL/GenBank/DDBJ databases">
        <authorList>
            <person name="Varghese N."/>
            <person name="Submissions S."/>
        </authorList>
    </citation>
    <scope>NUCLEOTIDE SEQUENCE [LARGE SCALE GENOMIC DNA]</scope>
    <source>
        <strain evidence="3">DSM 21054</strain>
    </source>
</reference>